<dbReference type="GO" id="GO:0035999">
    <property type="term" value="P:tetrahydrofolate interconversion"/>
    <property type="evidence" value="ECO:0007669"/>
    <property type="project" value="UniProtKB-UniPathway"/>
</dbReference>
<keyword evidence="14" id="KW-0521">NADP</keyword>
<dbReference type="WBParaSite" id="SMUV_0000376301-mRNA-1">
    <property type="protein sequence ID" value="SMUV_0000376301-mRNA-1"/>
    <property type="gene ID" value="SMUV_0000376301"/>
</dbReference>
<evidence type="ECO:0000256" key="6">
    <source>
        <dbReference type="ARBA" id="ARBA00012776"/>
    </source>
</evidence>
<dbReference type="HAMAP" id="MF_01543">
    <property type="entry name" value="FTHFS"/>
    <property type="match status" value="1"/>
</dbReference>
<sequence length="940" mass="102187">MNRSTSLTSSNMAQVIDGVAISNTVLSDLTKEIKTVQSIHPDFKPGLAIIQIGNRSDSDVYIRNKLKKAAQVGVDAKLYKLKDDVTQHELETLVDDLNKNNSVDGIIVQLPLDCKNKIDADTVVDHISHEKDVDGLTRENAGRLARGELDKTIIPCTPYGCLKLVQAATGDLEYVKGKQVVVIGRSKIVGSPAAALFTWQHGTVTICHSKTVDLPDRCRQADILIVAIGDWIKKGAVVIDCGINVDQQQVGSRKLIGDVEFNTAKEVASFITPVPGGVGPMTVAMLMKNTFEQAVKRRLKKKSGDAWNISFLPPKITEPVPSDITISRMQRSKRISLLAKEIGITPSELDLYGENKAKVSLDILDRLKAIPNGKYVVVTGITPTPFGEGKSTTVIGLVQALCAHLHRNAFACIRQPSQGPTFGLKGGAAGGGFSQVIPMEECNLHLTGDIHAVTAANNLLAAAVDARMFHESTQKDESLFNHLFPLSSKGERRVSLIQRHRLLKLGISPTSNLDELSEDDLRKLMRLNINPDSVTWRRVIDTNDRFLRGIKVGCSPTEKGHVRETGFDLTVASELMAILALTTDLANLRERIGKIVVACDLDGNPVTADDIGVTGALTVLMKDTIRPNLMQTYEGTPVFIHAGPFANIAHGQSSISADKIALKLVGENGYVVTEAGFGADIGLEKFFDIKCRYSSIMPNAVVLVTTIRALRMHGGETEQQSKKTSESLAEKLSFLERGCDSNLRKQIENCKKFGVNVVVCVNKFSTDTVEEMNLIIEKSLRYGADKAVASDHWRLGGAGAVDLAKAVVEACDEPCTPRFLYDLELPLEKKIEIVAKEMYGADGIELTPIAKEKIQQYEKQGFGKLPICMAKTPLSLSHDPTKKGCPTGFTLPIVNVRASVGAGFVYPMCGAIQTMPGLPTRPCFFDIDINPSTGEIDGLY</sequence>
<evidence type="ECO:0000256" key="1">
    <source>
        <dbReference type="ARBA" id="ARBA00004777"/>
    </source>
</evidence>
<dbReference type="SUPFAM" id="SSF52540">
    <property type="entry name" value="P-loop containing nucleoside triphosphate hydrolases"/>
    <property type="match status" value="1"/>
</dbReference>
<dbReference type="InterPro" id="IPR000559">
    <property type="entry name" value="Formate_THF_ligase"/>
</dbReference>
<dbReference type="GO" id="GO:0004329">
    <property type="term" value="F:formate-tetrahydrofolate ligase activity"/>
    <property type="evidence" value="ECO:0007669"/>
    <property type="project" value="UniProtKB-EC"/>
</dbReference>
<dbReference type="Proteomes" id="UP000046393">
    <property type="component" value="Unplaced"/>
</dbReference>
<reference evidence="22" key="1">
    <citation type="submission" date="2016-04" db="UniProtKB">
        <authorList>
            <consortium name="WormBaseParasite"/>
        </authorList>
    </citation>
    <scope>IDENTIFICATION</scope>
</reference>
<evidence type="ECO:0000256" key="8">
    <source>
        <dbReference type="ARBA" id="ARBA00017592"/>
    </source>
</evidence>
<dbReference type="InterPro" id="IPR027417">
    <property type="entry name" value="P-loop_NTPase"/>
</dbReference>
<evidence type="ECO:0000256" key="9">
    <source>
        <dbReference type="ARBA" id="ARBA00022563"/>
    </source>
</evidence>
<evidence type="ECO:0000256" key="18">
    <source>
        <dbReference type="ARBA" id="ARBA00049033"/>
    </source>
</evidence>
<evidence type="ECO:0000256" key="15">
    <source>
        <dbReference type="ARBA" id="ARBA00023002"/>
    </source>
</evidence>
<dbReference type="FunFam" id="3.40.50.300:FF:000245">
    <property type="entry name" value="C-1-tetrahydrofolate synthase, cytoplasmic"/>
    <property type="match status" value="1"/>
</dbReference>
<dbReference type="GO" id="GO:0005829">
    <property type="term" value="C:cytosol"/>
    <property type="evidence" value="ECO:0007669"/>
    <property type="project" value="TreeGrafter"/>
</dbReference>
<dbReference type="InterPro" id="IPR020628">
    <property type="entry name" value="Formate_THF_ligase_CS"/>
</dbReference>
<organism evidence="21 22">
    <name type="scientific">Syphacia muris</name>
    <dbReference type="NCBI Taxonomy" id="451379"/>
    <lineage>
        <taxon>Eukaryota</taxon>
        <taxon>Metazoa</taxon>
        <taxon>Ecdysozoa</taxon>
        <taxon>Nematoda</taxon>
        <taxon>Chromadorea</taxon>
        <taxon>Rhabditida</taxon>
        <taxon>Spirurina</taxon>
        <taxon>Oxyuridomorpha</taxon>
        <taxon>Oxyuroidea</taxon>
        <taxon>Oxyuridae</taxon>
        <taxon>Syphacia</taxon>
    </lineage>
</organism>
<dbReference type="EC" id="3.5.4.9" evidence="6"/>
<dbReference type="SUPFAM" id="SSF51735">
    <property type="entry name" value="NAD(P)-binding Rossmann-fold domains"/>
    <property type="match status" value="1"/>
</dbReference>
<keyword evidence="16" id="KW-0511">Multifunctional enzyme</keyword>
<dbReference type="Pfam" id="PF02882">
    <property type="entry name" value="THF_DHG_CYH_C"/>
    <property type="match status" value="1"/>
</dbReference>
<dbReference type="InterPro" id="IPR020867">
    <property type="entry name" value="THF_DH/CycHdrlase_CS"/>
</dbReference>
<dbReference type="STRING" id="451379.A0A158R4M2"/>
<dbReference type="EC" id="6.3.4.3" evidence="5"/>
<evidence type="ECO:0000256" key="13">
    <source>
        <dbReference type="ARBA" id="ARBA00022840"/>
    </source>
</evidence>
<keyword evidence="11" id="KW-0547">Nucleotide-binding</keyword>
<dbReference type="UniPathway" id="UPA00193"/>
<dbReference type="PANTHER" id="PTHR48099">
    <property type="entry name" value="C-1-TETRAHYDROFOLATE SYNTHASE, CYTOPLASMIC-RELATED"/>
    <property type="match status" value="1"/>
</dbReference>
<evidence type="ECO:0000256" key="14">
    <source>
        <dbReference type="ARBA" id="ARBA00022857"/>
    </source>
</evidence>
<evidence type="ECO:0000256" key="10">
    <source>
        <dbReference type="ARBA" id="ARBA00022598"/>
    </source>
</evidence>
<dbReference type="GO" id="GO:0005524">
    <property type="term" value="F:ATP binding"/>
    <property type="evidence" value="ECO:0007669"/>
    <property type="project" value="UniProtKB-KW"/>
</dbReference>
<evidence type="ECO:0000256" key="4">
    <source>
        <dbReference type="ARBA" id="ARBA00011738"/>
    </source>
</evidence>
<dbReference type="GO" id="GO:0004488">
    <property type="term" value="F:methylenetetrahydrofolate dehydrogenase (NADP+) activity"/>
    <property type="evidence" value="ECO:0007669"/>
    <property type="project" value="UniProtKB-EC"/>
</dbReference>
<evidence type="ECO:0000256" key="5">
    <source>
        <dbReference type="ARBA" id="ARBA00012295"/>
    </source>
</evidence>
<dbReference type="FunFam" id="3.40.50.720:FF:000006">
    <property type="entry name" value="Bifunctional protein FolD"/>
    <property type="match status" value="1"/>
</dbReference>
<dbReference type="SUPFAM" id="SSF53223">
    <property type="entry name" value="Aminoacid dehydrogenase-like, N-terminal domain"/>
    <property type="match status" value="1"/>
</dbReference>
<comment type="catalytic activity">
    <reaction evidence="17">
        <text>(6R)-5,10-methenyltetrahydrofolate + H2O = (6R)-10-formyltetrahydrofolate + H(+)</text>
        <dbReference type="Rhea" id="RHEA:23700"/>
        <dbReference type="ChEBI" id="CHEBI:15377"/>
        <dbReference type="ChEBI" id="CHEBI:15378"/>
        <dbReference type="ChEBI" id="CHEBI:57455"/>
        <dbReference type="ChEBI" id="CHEBI:195366"/>
        <dbReference type="EC" id="3.5.4.9"/>
    </reaction>
</comment>
<keyword evidence="10" id="KW-0436">Ligase</keyword>
<dbReference type="Pfam" id="PF01268">
    <property type="entry name" value="FTHFS"/>
    <property type="match status" value="1"/>
</dbReference>
<feature type="domain" description="Tetrahydrofolate dehydrogenase/cyclohydrolase NAD(P)-binding" evidence="20">
    <location>
        <begin position="155"/>
        <end position="296"/>
    </location>
</feature>
<dbReference type="Gene3D" id="3.40.50.720">
    <property type="entry name" value="NAD(P)-binding Rossmann-like Domain"/>
    <property type="match status" value="1"/>
</dbReference>
<dbReference type="Pfam" id="PF00763">
    <property type="entry name" value="THF_DHG_CYH"/>
    <property type="match status" value="1"/>
</dbReference>
<dbReference type="Gene3D" id="3.40.50.10860">
    <property type="entry name" value="Leucine Dehydrogenase, chain A, domain 1"/>
    <property type="match status" value="1"/>
</dbReference>
<keyword evidence="21" id="KW-1185">Reference proteome</keyword>
<keyword evidence="15" id="KW-0560">Oxidoreductase</keyword>
<comment type="subunit">
    <text evidence="4">Homodimer.</text>
</comment>
<dbReference type="AlphaFoldDB" id="A0A158R4M2"/>
<comment type="similarity">
    <text evidence="2">In the N-terminal section; belongs to the tetrahydrofolate dehydrogenase/cyclohydrolase family.</text>
</comment>
<evidence type="ECO:0000256" key="3">
    <source>
        <dbReference type="ARBA" id="ARBA00006985"/>
    </source>
</evidence>
<dbReference type="InterPro" id="IPR020631">
    <property type="entry name" value="THF_DH/CycHdrlase_NAD-bd_dom"/>
</dbReference>
<proteinExistence type="inferred from homology"/>
<dbReference type="CDD" id="cd01080">
    <property type="entry name" value="NAD_bind_m-THF_DH_Cyclohyd"/>
    <property type="match status" value="1"/>
</dbReference>
<dbReference type="PROSITE" id="PS00767">
    <property type="entry name" value="THF_DHG_CYH_2"/>
    <property type="match status" value="1"/>
</dbReference>
<keyword evidence="9" id="KW-0554">One-carbon metabolism</keyword>
<dbReference type="PRINTS" id="PR00085">
    <property type="entry name" value="THFDHDRGNASE"/>
</dbReference>
<evidence type="ECO:0000313" key="22">
    <source>
        <dbReference type="WBParaSite" id="SMUV_0000376301-mRNA-1"/>
    </source>
</evidence>
<evidence type="ECO:0000256" key="12">
    <source>
        <dbReference type="ARBA" id="ARBA00022801"/>
    </source>
</evidence>
<keyword evidence="13" id="KW-0067">ATP-binding</keyword>
<keyword evidence="12" id="KW-0378">Hydrolase</keyword>
<evidence type="ECO:0000259" key="19">
    <source>
        <dbReference type="Pfam" id="PF00763"/>
    </source>
</evidence>
<dbReference type="HAMAP" id="MF_01576">
    <property type="entry name" value="THF_DHG_CYH"/>
    <property type="match status" value="1"/>
</dbReference>
<dbReference type="PANTHER" id="PTHR48099:SF5">
    <property type="entry name" value="C-1-TETRAHYDROFOLATE SYNTHASE, CYTOPLASMIC"/>
    <property type="match status" value="1"/>
</dbReference>
<dbReference type="PROSITE" id="PS00721">
    <property type="entry name" value="FTHFS_1"/>
    <property type="match status" value="1"/>
</dbReference>
<dbReference type="EC" id="1.5.1.5" evidence="7"/>
<evidence type="ECO:0000256" key="17">
    <source>
        <dbReference type="ARBA" id="ARBA00036357"/>
    </source>
</evidence>
<dbReference type="CDD" id="cd00477">
    <property type="entry name" value="FTHFS"/>
    <property type="match status" value="1"/>
</dbReference>
<dbReference type="InterPro" id="IPR020630">
    <property type="entry name" value="THF_DH/CycHdrlase_cat_dom"/>
</dbReference>
<protein>
    <recommendedName>
        <fullName evidence="8">C-1-tetrahydrofolate synthase, cytoplasmic</fullName>
        <ecNumber evidence="7">1.5.1.5</ecNumber>
        <ecNumber evidence="6">3.5.4.9</ecNumber>
        <ecNumber evidence="5">6.3.4.3</ecNumber>
    </recommendedName>
</protein>
<evidence type="ECO:0000256" key="7">
    <source>
        <dbReference type="ARBA" id="ARBA00012859"/>
    </source>
</evidence>
<dbReference type="GO" id="GO:0004477">
    <property type="term" value="F:methenyltetrahydrofolate cyclohydrolase activity"/>
    <property type="evidence" value="ECO:0007669"/>
    <property type="project" value="UniProtKB-EC"/>
</dbReference>
<dbReference type="InterPro" id="IPR000672">
    <property type="entry name" value="THF_DH/CycHdrlase"/>
</dbReference>
<dbReference type="Gene3D" id="1.10.8.770">
    <property type="match status" value="1"/>
</dbReference>
<dbReference type="FunFam" id="3.40.50.300:FF:001859">
    <property type="entry name" value="Formate--tetrahydrofolate ligase"/>
    <property type="match status" value="1"/>
</dbReference>
<evidence type="ECO:0000256" key="2">
    <source>
        <dbReference type="ARBA" id="ARBA00005559"/>
    </source>
</evidence>
<dbReference type="Gene3D" id="3.10.410.10">
    <property type="entry name" value="Formyltetrahydrofolate synthetase, domain 3"/>
    <property type="match status" value="1"/>
</dbReference>
<evidence type="ECO:0000313" key="21">
    <source>
        <dbReference type="Proteomes" id="UP000046393"/>
    </source>
</evidence>
<dbReference type="InterPro" id="IPR046346">
    <property type="entry name" value="Aminoacid_DH-like_N_sf"/>
</dbReference>
<dbReference type="FunFam" id="3.40.50.10860:FF:000005">
    <property type="entry name" value="C-1-tetrahydrofolate synthase, cytoplasmic, putative"/>
    <property type="match status" value="1"/>
</dbReference>
<name>A0A158R4M2_9BILA</name>
<dbReference type="FunFam" id="3.10.410.10:FF:000001">
    <property type="entry name" value="Putative formate--tetrahydrofolate ligase"/>
    <property type="match status" value="1"/>
</dbReference>
<comment type="catalytic activity">
    <reaction evidence="18">
        <text>(6S)-5,6,7,8-tetrahydrofolate + formate + ATP = (6R)-10-formyltetrahydrofolate + ADP + phosphate</text>
        <dbReference type="Rhea" id="RHEA:20221"/>
        <dbReference type="ChEBI" id="CHEBI:15740"/>
        <dbReference type="ChEBI" id="CHEBI:30616"/>
        <dbReference type="ChEBI" id="CHEBI:43474"/>
        <dbReference type="ChEBI" id="CHEBI:57453"/>
        <dbReference type="ChEBI" id="CHEBI:195366"/>
        <dbReference type="ChEBI" id="CHEBI:456216"/>
        <dbReference type="EC" id="6.3.4.3"/>
    </reaction>
</comment>
<evidence type="ECO:0000256" key="11">
    <source>
        <dbReference type="ARBA" id="ARBA00022741"/>
    </source>
</evidence>
<dbReference type="Gene3D" id="3.40.50.300">
    <property type="entry name" value="P-loop containing nucleotide triphosphate hydrolases"/>
    <property type="match status" value="2"/>
</dbReference>
<dbReference type="InterPro" id="IPR036291">
    <property type="entry name" value="NAD(P)-bd_dom_sf"/>
</dbReference>
<comment type="pathway">
    <text evidence="1">One-carbon metabolism; tetrahydrofolate interconversion.</text>
</comment>
<comment type="similarity">
    <text evidence="3">In the C-terminal section; belongs to the formate--tetrahydrofolate ligase family.</text>
</comment>
<accession>A0A158R4M2</accession>
<evidence type="ECO:0000259" key="20">
    <source>
        <dbReference type="Pfam" id="PF02882"/>
    </source>
</evidence>
<feature type="domain" description="Tetrahydrofolate dehydrogenase/cyclohydrolase catalytic" evidence="19">
    <location>
        <begin position="16"/>
        <end position="134"/>
    </location>
</feature>
<evidence type="ECO:0000256" key="16">
    <source>
        <dbReference type="ARBA" id="ARBA00023268"/>
    </source>
</evidence>